<dbReference type="Pfam" id="PF11227">
    <property type="entry name" value="DUF3025"/>
    <property type="match status" value="1"/>
</dbReference>
<protein>
    <submittedName>
        <fullName evidence="1">DUF3025 domain-containing protein</fullName>
    </submittedName>
</protein>
<dbReference type="InterPro" id="IPR021390">
    <property type="entry name" value="DUF3025"/>
</dbReference>
<dbReference type="AlphaFoldDB" id="A0A844B806"/>
<keyword evidence="2" id="KW-1185">Reference proteome</keyword>
<accession>A0A844B806</accession>
<evidence type="ECO:0000313" key="2">
    <source>
        <dbReference type="Proteomes" id="UP000487350"/>
    </source>
</evidence>
<dbReference type="OrthoDB" id="5292474at2"/>
<gene>
    <name evidence="1" type="ORF">GHT07_09775</name>
</gene>
<dbReference type="Proteomes" id="UP000487350">
    <property type="component" value="Unassembled WGS sequence"/>
</dbReference>
<dbReference type="EMBL" id="WJBU01000009">
    <property type="protein sequence ID" value="MRD47566.1"/>
    <property type="molecule type" value="Genomic_DNA"/>
</dbReference>
<organism evidence="1 2">
    <name type="scientific">Caenimonas koreensis DSM 17982</name>
    <dbReference type="NCBI Taxonomy" id="1121255"/>
    <lineage>
        <taxon>Bacteria</taxon>
        <taxon>Pseudomonadati</taxon>
        <taxon>Pseudomonadota</taxon>
        <taxon>Betaproteobacteria</taxon>
        <taxon>Burkholderiales</taxon>
        <taxon>Comamonadaceae</taxon>
        <taxon>Caenimonas</taxon>
    </lineage>
</organism>
<sequence length="235" mass="26169">MHGQGIALHEALAREPSAPLQFVAQDELPAGEAYEAFILRTNRCPTRDNLHDFFNALVWLKFPLAKRRLNALHGDQLRAVGCGGEGTTRGPVRDAMTVFDENGALLHAPALIWQALVARDWQRLFIDLRSLWAETRIVLFGHALLEKMASPRKEITAHVWCADAPASAGDDDAWLAAQLTHARLAEKPFTPLPLSGVPGWHPCNSDISFYDDRLVFRPAGRQNQMTTVRPEALRP</sequence>
<evidence type="ECO:0000313" key="1">
    <source>
        <dbReference type="EMBL" id="MRD47566.1"/>
    </source>
</evidence>
<reference evidence="1 2" key="1">
    <citation type="submission" date="2019-11" db="EMBL/GenBank/DDBJ databases">
        <title>Caenimonas koreensis gen. nov., sp. nov., isolated from activated sludge.</title>
        <authorList>
            <person name="Seung H.R."/>
        </authorList>
    </citation>
    <scope>NUCLEOTIDE SEQUENCE [LARGE SCALE GENOMIC DNA]</scope>
    <source>
        <strain evidence="1 2">EMB320</strain>
    </source>
</reference>
<proteinExistence type="predicted"/>
<name>A0A844B806_9BURK</name>
<comment type="caution">
    <text evidence="1">The sequence shown here is derived from an EMBL/GenBank/DDBJ whole genome shotgun (WGS) entry which is preliminary data.</text>
</comment>